<dbReference type="InterPro" id="IPR013783">
    <property type="entry name" value="Ig-like_fold"/>
</dbReference>
<comment type="caution">
    <text evidence="1">The sequence shown here is derived from an EMBL/GenBank/DDBJ whole genome shotgun (WGS) entry which is preliminary data.</text>
</comment>
<name>A0A0G0BKJ6_UNCC3</name>
<dbReference type="STRING" id="1618350.UR67_C0002G0083"/>
<evidence type="ECO:0000313" key="2">
    <source>
        <dbReference type="Proteomes" id="UP000034581"/>
    </source>
</evidence>
<dbReference type="Gene3D" id="2.60.40.10">
    <property type="entry name" value="Immunoglobulins"/>
    <property type="match status" value="1"/>
</dbReference>
<reference evidence="1 2" key="1">
    <citation type="journal article" date="2015" name="Nature">
        <title>rRNA introns, odd ribosomes, and small enigmatic genomes across a large radiation of phyla.</title>
        <authorList>
            <person name="Brown C.T."/>
            <person name="Hug L.A."/>
            <person name="Thomas B.C."/>
            <person name="Sharon I."/>
            <person name="Castelle C.J."/>
            <person name="Singh A."/>
            <person name="Wilkins M.J."/>
            <person name="Williams K.H."/>
            <person name="Banfield J.F."/>
        </authorList>
    </citation>
    <scope>NUCLEOTIDE SEQUENCE [LARGE SCALE GENOMIC DNA]</scope>
</reference>
<accession>A0A0G0BKJ6</accession>
<protein>
    <submittedName>
        <fullName evidence="1">Uncharacterized protein</fullName>
    </submittedName>
</protein>
<sequence>MFRRLKESKWNRFIILYLFAIICLISPTLSYAKLTGTTYEIEDELFDNGGGMSTGTAYQLDNSSISQWVQGKFTGGSYDALVGHCYKDVTLPVCSGMSFYLPDPNNILLVRVNWGATDQNNNEFDTGVYGYDVDYRIDGGAWTNLYPTVNNAYGANTSADLVINPTSTYTFRVWALDNVGNVNVLCGMDSVQFGALWFQGVDGYVRAENNLVCDISSFSTDGYVDFDSSGAGGLKGGIPSAGGNIDQGYGDFSSRGNNEGWNVSPNYLIAETNHYNYAWFYSNLNGQEAALVPDGGDGTVNATELINAINSTVTTRIFASDTDAFIWGRRGSSYNSCRNTSGGYNSSSTTSRLGQYDETSGPIATYNCYRSYFEFDTGNIPDDASVLDVKLGLKVATDLSTVDFDVRINKFDWNSPMSAANREANYDAAGTVFDQVWRNTSGISTGVYYSNTTSLDTNWINKTGITSYQLRSSRDVSAIIPTTAEFIDLMTAESTGTTNDPYLDVTYTNTGIYYVDGDLNINGSINALQNKNVIIFVNGDITFSSNPVVHSSSNLSFISNGDVTINNAVTQIDNSLIFTDGNLVTASASTNANQLLVDGSLISKGILNLSRKRDISIQENLSSPTEKVTLNPDAYFTLGLNENLLGIPRVIWEEVTE</sequence>
<organism evidence="1 2">
    <name type="scientific">candidate division CPR3 bacterium GW2011_GWF2_35_18</name>
    <dbReference type="NCBI Taxonomy" id="1618350"/>
    <lineage>
        <taxon>Bacteria</taxon>
        <taxon>Bacteria division CPR3</taxon>
    </lineage>
</organism>
<dbReference type="Proteomes" id="UP000034581">
    <property type="component" value="Unassembled WGS sequence"/>
</dbReference>
<evidence type="ECO:0000313" key="1">
    <source>
        <dbReference type="EMBL" id="KKP69963.1"/>
    </source>
</evidence>
<proteinExistence type="predicted"/>
<dbReference type="EMBL" id="LBQB01000002">
    <property type="protein sequence ID" value="KKP69963.1"/>
    <property type="molecule type" value="Genomic_DNA"/>
</dbReference>
<gene>
    <name evidence="1" type="ORF">UR67_C0002G0083</name>
</gene>
<dbReference type="AlphaFoldDB" id="A0A0G0BKJ6"/>